<dbReference type="InterPro" id="IPR016161">
    <property type="entry name" value="Ald_DH/histidinol_DH"/>
</dbReference>
<dbReference type="Gene3D" id="3.40.309.10">
    <property type="entry name" value="Aldehyde Dehydrogenase, Chain A, domain 2"/>
    <property type="match status" value="1"/>
</dbReference>
<dbReference type="AlphaFoldDB" id="A0A6I6NIL7"/>
<evidence type="ECO:0000313" key="5">
    <source>
        <dbReference type="EMBL" id="QHA10161.1"/>
    </source>
</evidence>
<gene>
    <name evidence="5" type="ORF">GQF42_42230</name>
</gene>
<reference evidence="5 6" key="1">
    <citation type="submission" date="2019-12" db="EMBL/GenBank/DDBJ databases">
        <title>Streptomyces sp. strain T44 isolated from rhizosphere soil of Broussonetia papyrifera.</title>
        <authorList>
            <person name="Mo P."/>
        </authorList>
    </citation>
    <scope>NUCLEOTIDE SEQUENCE [LARGE SCALE GENOMIC DNA]</scope>
    <source>
        <strain evidence="5 6">T44</strain>
    </source>
</reference>
<feature type="region of interest" description="Disordered" evidence="3">
    <location>
        <begin position="161"/>
        <end position="193"/>
    </location>
</feature>
<keyword evidence="2" id="KW-0560">Oxidoreductase</keyword>
<evidence type="ECO:0000256" key="3">
    <source>
        <dbReference type="SAM" id="MobiDB-lite"/>
    </source>
</evidence>
<feature type="domain" description="Aldehyde dehydrogenase" evidence="4">
    <location>
        <begin position="2"/>
        <end position="147"/>
    </location>
</feature>
<accession>A0A6I6NIL7</accession>
<evidence type="ECO:0000313" key="6">
    <source>
        <dbReference type="Proteomes" id="UP000436138"/>
    </source>
</evidence>
<dbReference type="Proteomes" id="UP000436138">
    <property type="component" value="Chromosome"/>
</dbReference>
<dbReference type="PANTHER" id="PTHR42804">
    <property type="entry name" value="ALDEHYDE DEHYDROGENASE"/>
    <property type="match status" value="1"/>
</dbReference>
<comment type="similarity">
    <text evidence="1">Belongs to the aldehyde dehydrogenase family.</text>
</comment>
<keyword evidence="6" id="KW-1185">Reference proteome</keyword>
<dbReference type="InterPro" id="IPR016163">
    <property type="entry name" value="Ald_DH_C"/>
</dbReference>
<dbReference type="PANTHER" id="PTHR42804:SF1">
    <property type="entry name" value="ALDEHYDE DEHYDROGENASE-RELATED"/>
    <property type="match status" value="1"/>
</dbReference>
<organism evidence="5 6">
    <name type="scientific">Streptomyces broussonetiae</name>
    <dbReference type="NCBI Taxonomy" id="2686304"/>
    <lineage>
        <taxon>Bacteria</taxon>
        <taxon>Bacillati</taxon>
        <taxon>Actinomycetota</taxon>
        <taxon>Actinomycetes</taxon>
        <taxon>Kitasatosporales</taxon>
        <taxon>Streptomycetaceae</taxon>
        <taxon>Streptomyces</taxon>
    </lineage>
</organism>
<evidence type="ECO:0000256" key="2">
    <source>
        <dbReference type="ARBA" id="ARBA00023002"/>
    </source>
</evidence>
<dbReference type="SUPFAM" id="SSF53720">
    <property type="entry name" value="ALDH-like"/>
    <property type="match status" value="1"/>
</dbReference>
<evidence type="ECO:0000256" key="1">
    <source>
        <dbReference type="ARBA" id="ARBA00009986"/>
    </source>
</evidence>
<protein>
    <submittedName>
        <fullName evidence="5">Aldehyde dehydrogenase family protein</fullName>
    </submittedName>
</protein>
<dbReference type="InterPro" id="IPR015590">
    <property type="entry name" value="Aldehyde_DH_dom"/>
</dbReference>
<dbReference type="GO" id="GO:0016620">
    <property type="term" value="F:oxidoreductase activity, acting on the aldehyde or oxo group of donors, NAD or NADP as acceptor"/>
    <property type="evidence" value="ECO:0007669"/>
    <property type="project" value="InterPro"/>
</dbReference>
<dbReference type="Pfam" id="PF00171">
    <property type="entry name" value="Aldedh"/>
    <property type="match status" value="1"/>
</dbReference>
<dbReference type="Gene3D" id="3.40.605.10">
    <property type="entry name" value="Aldehyde Dehydrogenase, Chain A, domain 1"/>
    <property type="match status" value="1"/>
</dbReference>
<name>A0A6I6NIL7_9ACTN</name>
<dbReference type="InterPro" id="IPR016162">
    <property type="entry name" value="Ald_DH_N"/>
</dbReference>
<dbReference type="KEGG" id="sbro:GQF42_42230"/>
<dbReference type="EMBL" id="CP047020">
    <property type="protein sequence ID" value="QHA10161.1"/>
    <property type="molecule type" value="Genomic_DNA"/>
</dbReference>
<evidence type="ECO:0000259" key="4">
    <source>
        <dbReference type="Pfam" id="PF00171"/>
    </source>
</evidence>
<proteinExistence type="inferred from homology"/>
<sequence>MVGPLVSRRQRERVLDYIKTGLNEGARLTTGGGPPPGLDRGWFVEPTVFADVENSSTIAQEEIFGPVLTVTPYDSEDEAVCLANESAYGLAGTVWATDLDHGAQVARRMRTGTVGLNGYLPDLNSPYGGRKASGLGSELGPEGLQAYPRRQGHSALRRIRQLAPAAAPVGHRRSRRTARSGDRRPAPPARRRA</sequence>